<dbReference type="RefSeq" id="WP_077925309.1">
    <property type="nucleotide sequence ID" value="NZ_BAABKE010000004.1"/>
</dbReference>
<name>A0ABP9MMV5_9GAMM</name>
<comment type="caution">
    <text evidence="1">The sequence shown here is derived from an EMBL/GenBank/DDBJ whole genome shotgun (WGS) entry which is preliminary data.</text>
</comment>
<accession>A0ABP9MMV5</accession>
<keyword evidence="2" id="KW-1185">Reference proteome</keyword>
<dbReference type="EMBL" id="BAABKE010000004">
    <property type="protein sequence ID" value="GAA5099102.1"/>
    <property type="molecule type" value="Genomic_DNA"/>
</dbReference>
<organism evidence="1 2">
    <name type="scientific">Wohlfahrtiimonas larvae</name>
    <dbReference type="NCBI Taxonomy" id="1157986"/>
    <lineage>
        <taxon>Bacteria</taxon>
        <taxon>Pseudomonadati</taxon>
        <taxon>Pseudomonadota</taxon>
        <taxon>Gammaproteobacteria</taxon>
        <taxon>Cardiobacteriales</taxon>
        <taxon>Ignatzschineriaceae</taxon>
        <taxon>Wohlfahrtiimonas</taxon>
    </lineage>
</organism>
<dbReference type="InterPro" id="IPR019289">
    <property type="entry name" value="Phage_tail_E/E"/>
</dbReference>
<evidence type="ECO:0000313" key="2">
    <source>
        <dbReference type="Proteomes" id="UP001500631"/>
    </source>
</evidence>
<proteinExistence type="predicted"/>
<dbReference type="Proteomes" id="UP001500631">
    <property type="component" value="Unassembled WGS sequence"/>
</dbReference>
<protein>
    <recommendedName>
        <fullName evidence="3">Phage tail protein</fullName>
    </recommendedName>
</protein>
<reference evidence="2" key="1">
    <citation type="journal article" date="2019" name="Int. J. Syst. Evol. Microbiol.">
        <title>The Global Catalogue of Microorganisms (GCM) 10K type strain sequencing project: providing services to taxonomists for standard genome sequencing and annotation.</title>
        <authorList>
            <consortium name="The Broad Institute Genomics Platform"/>
            <consortium name="The Broad Institute Genome Sequencing Center for Infectious Disease"/>
            <person name="Wu L."/>
            <person name="Ma J."/>
        </authorList>
    </citation>
    <scope>NUCLEOTIDE SEQUENCE [LARGE SCALE GENOMIC DNA]</scope>
    <source>
        <strain evidence="2">JCM 18424</strain>
    </source>
</reference>
<sequence>MANVTVTLKRPLKVNETEITSIELREPNLLALRDVPINLLQLGQGSTLSVLLPRISTPTLTDTMLNRLSAADLGKISIAVAGFFTETASESSEEIQS</sequence>
<gene>
    <name evidence="1" type="ORF">GCM10023338_12190</name>
</gene>
<dbReference type="Pfam" id="PF10109">
    <property type="entry name" value="Phage_TAC_7"/>
    <property type="match status" value="1"/>
</dbReference>
<evidence type="ECO:0000313" key="1">
    <source>
        <dbReference type="EMBL" id="GAA5099102.1"/>
    </source>
</evidence>
<evidence type="ECO:0008006" key="3">
    <source>
        <dbReference type="Google" id="ProtNLM"/>
    </source>
</evidence>